<name>A0AB38EGZ6_9PSED</name>
<dbReference type="EMBL" id="ODAM01000094">
    <property type="protein sequence ID" value="SOQ11887.1"/>
    <property type="molecule type" value="Genomic_DNA"/>
</dbReference>
<protein>
    <submittedName>
        <fullName evidence="1">Uncharacterized protein</fullName>
    </submittedName>
</protein>
<dbReference type="AlphaFoldDB" id="A0AB38EGZ6"/>
<proteinExistence type="predicted"/>
<comment type="caution">
    <text evidence="1">The sequence shown here is derived from an EMBL/GenBank/DDBJ whole genome shotgun (WGS) entry which is preliminary data.</text>
</comment>
<evidence type="ECO:0000313" key="1">
    <source>
        <dbReference type="EMBL" id="SOQ11887.1"/>
    </source>
</evidence>
<sequence>MTTGQRRRRMIFWRGSFPVLAAFTFLMLAISLADRITQ</sequence>
<evidence type="ECO:0000313" key="2">
    <source>
        <dbReference type="Proteomes" id="UP000237580"/>
    </source>
</evidence>
<dbReference type="Proteomes" id="UP000237580">
    <property type="component" value="Unassembled WGS sequence"/>
</dbReference>
<reference evidence="1 2" key="1">
    <citation type="submission" date="2017-11" db="EMBL/GenBank/DDBJ databases">
        <authorList>
            <person name="Blom J."/>
        </authorList>
    </citation>
    <scope>NUCLEOTIDE SEQUENCE [LARGE SCALE GENOMIC DNA]</scope>
    <source>
        <strain evidence="1">NCPPB 2254</strain>
    </source>
</reference>
<gene>
    <name evidence="1" type="ORF">NCPPB2254_03599</name>
</gene>
<organism evidence="1 2">
    <name type="scientific">Pseudomonas syringae pv. persicae</name>
    <dbReference type="NCBI Taxonomy" id="237306"/>
    <lineage>
        <taxon>Bacteria</taxon>
        <taxon>Pseudomonadati</taxon>
        <taxon>Pseudomonadota</taxon>
        <taxon>Gammaproteobacteria</taxon>
        <taxon>Pseudomonadales</taxon>
        <taxon>Pseudomonadaceae</taxon>
        <taxon>Pseudomonas</taxon>
    </lineage>
</organism>
<accession>A0AB38EGZ6</accession>